<feature type="compositionally biased region" description="Low complexity" evidence="3">
    <location>
        <begin position="682"/>
        <end position="700"/>
    </location>
</feature>
<gene>
    <name evidence="5" type="ORF">R2363_31775</name>
</gene>
<comment type="caution">
    <text evidence="5">The sequence shown here is derived from an EMBL/GenBank/DDBJ whole genome shotgun (WGS) entry which is preliminary data.</text>
</comment>
<dbReference type="InterPro" id="IPR001296">
    <property type="entry name" value="Glyco_trans_1"/>
</dbReference>
<feature type="region of interest" description="Disordered" evidence="3">
    <location>
        <begin position="682"/>
        <end position="715"/>
    </location>
</feature>
<keyword evidence="5" id="KW-0328">Glycosyltransferase</keyword>
<sequence length="715" mass="75962">MQRPDSAVSVDPAPWGRPSGRPDPFAAARAAYWRRAHRPSRGRRSAAPNLFAELVRAEYRPDGAPADRPAAATSGDLVLAGLRRRVRAGRTPPPETCVRLLADGDHTRAAVFDAWPEAVRRHGTERAAAAVRRGLQGTRRPHLVATLLDLAEAESLVPLARPELLRLARAPERTVRHAAWRLLAAHDGSLLPPHAAVTPGTRPADAYERLLREALRAPAPPAAPESAELRPGTLIAQSMLLGHLDRPGEGLSGGLGVLLGALGDALARTDGVAGVLTLVTACVPELEADPVLLRRRGPRHWVLRLPVDSPRQVRPEELGRHREALAWWATRLLGSLGRPVDVLHVRYADDGSLALAEAARRSGAAVVFTAAPDPHRQMTERHAAPGSDANALRHDLHRVFVADRLVDRADRVVGIAGPGRGADELLHHFPQLAGRAGGAPDAPPEGIPPYRLPADAGRRIDSLLAAVGAGLGAAAGPGRSRTPTVLLTVGRLHPVKQQDVLVRAWAESGAFRESVLVCVGGSPSDADPVENAMRARVEQAVAAFPEAAERLLLLPALANAEVRTLERRLADPANGFHARYVCPSAKEEFGLAVLEAMEAGLLVAAPVRGGVPHYLVDGRNGLLIDTSCARTLGEGLLRLLRVDEGAAAAMARSAQGLVRSTYSSNAMARALARHYTAVAPRTATGRKAAAPPRGGPFRRPVAPEDRTRTGGRTRA</sequence>
<evidence type="ECO:0000313" key="6">
    <source>
        <dbReference type="Proteomes" id="UP001278571"/>
    </source>
</evidence>
<feature type="domain" description="Glycosyl transferase family 1" evidence="4">
    <location>
        <begin position="481"/>
        <end position="643"/>
    </location>
</feature>
<dbReference type="Gene3D" id="3.40.50.2000">
    <property type="entry name" value="Glycogen Phosphorylase B"/>
    <property type="match status" value="2"/>
</dbReference>
<organism evidence="5 6">
    <name type="scientific">Streptomyces roseolus</name>
    <dbReference type="NCBI Taxonomy" id="67358"/>
    <lineage>
        <taxon>Bacteria</taxon>
        <taxon>Bacillati</taxon>
        <taxon>Actinomycetota</taxon>
        <taxon>Actinomycetes</taxon>
        <taxon>Kitasatosporales</taxon>
        <taxon>Streptomycetaceae</taxon>
        <taxon>Streptomyces</taxon>
    </lineage>
</organism>
<dbReference type="PANTHER" id="PTHR12526">
    <property type="entry name" value="GLYCOSYLTRANSFERASE"/>
    <property type="match status" value="1"/>
</dbReference>
<keyword evidence="6" id="KW-1185">Reference proteome</keyword>
<evidence type="ECO:0000256" key="3">
    <source>
        <dbReference type="SAM" id="MobiDB-lite"/>
    </source>
</evidence>
<name>A0ABU4KG11_9ACTN</name>
<dbReference type="RefSeq" id="WP_319012897.1">
    <property type="nucleotide sequence ID" value="NZ_JAWJZF010000503.1"/>
</dbReference>
<dbReference type="EMBL" id="JAWJZF010000503">
    <property type="protein sequence ID" value="MDX2296738.1"/>
    <property type="molecule type" value="Genomic_DNA"/>
</dbReference>
<feature type="region of interest" description="Disordered" evidence="3">
    <location>
        <begin position="1"/>
        <end position="24"/>
    </location>
</feature>
<reference evidence="5 6" key="1">
    <citation type="submission" date="2023-10" db="EMBL/GenBank/DDBJ databases">
        <authorList>
            <person name="Wang X.X."/>
        </authorList>
    </citation>
    <scope>NUCLEOTIDE SEQUENCE [LARGE SCALE GENOMIC DNA]</scope>
    <source>
        <strain evidence="5 6">NBRC 12816</strain>
    </source>
</reference>
<evidence type="ECO:0000259" key="4">
    <source>
        <dbReference type="Pfam" id="PF00534"/>
    </source>
</evidence>
<dbReference type="SUPFAM" id="SSF53756">
    <property type="entry name" value="UDP-Glycosyltransferase/glycogen phosphorylase"/>
    <property type="match status" value="1"/>
</dbReference>
<keyword evidence="2 5" id="KW-0808">Transferase</keyword>
<dbReference type="GO" id="GO:0016757">
    <property type="term" value="F:glycosyltransferase activity"/>
    <property type="evidence" value="ECO:0007669"/>
    <property type="project" value="UniProtKB-KW"/>
</dbReference>
<evidence type="ECO:0000256" key="2">
    <source>
        <dbReference type="ARBA" id="ARBA00022679"/>
    </source>
</evidence>
<proteinExistence type="predicted"/>
<accession>A0ABU4KG11</accession>
<protein>
    <recommendedName>
        <fullName evidence="1">D-inositol 3-phosphate glycosyltransferase</fullName>
    </recommendedName>
</protein>
<dbReference type="Pfam" id="PF00534">
    <property type="entry name" value="Glycos_transf_1"/>
    <property type="match status" value="1"/>
</dbReference>
<evidence type="ECO:0000313" key="5">
    <source>
        <dbReference type="EMBL" id="MDX2296738.1"/>
    </source>
</evidence>
<evidence type="ECO:0000256" key="1">
    <source>
        <dbReference type="ARBA" id="ARBA00021292"/>
    </source>
</evidence>
<dbReference type="Proteomes" id="UP001278571">
    <property type="component" value="Unassembled WGS sequence"/>
</dbReference>